<reference evidence="1 2" key="1">
    <citation type="submission" date="2019-02" db="EMBL/GenBank/DDBJ databases">
        <title>Deep-cultivation of Planctomycetes and their phenomic and genomic characterization uncovers novel biology.</title>
        <authorList>
            <person name="Wiegand S."/>
            <person name="Jogler M."/>
            <person name="Boedeker C."/>
            <person name="Pinto D."/>
            <person name="Vollmers J."/>
            <person name="Rivas-Marin E."/>
            <person name="Kohn T."/>
            <person name="Peeters S.H."/>
            <person name="Heuer A."/>
            <person name="Rast P."/>
            <person name="Oberbeckmann S."/>
            <person name="Bunk B."/>
            <person name="Jeske O."/>
            <person name="Meyerdierks A."/>
            <person name="Storesund J.E."/>
            <person name="Kallscheuer N."/>
            <person name="Luecker S."/>
            <person name="Lage O.M."/>
            <person name="Pohl T."/>
            <person name="Merkel B.J."/>
            <person name="Hornburger P."/>
            <person name="Mueller R.-W."/>
            <person name="Bruemmer F."/>
            <person name="Labrenz M."/>
            <person name="Spormann A.M."/>
            <person name="Op den Camp H."/>
            <person name="Overmann J."/>
            <person name="Amann R."/>
            <person name="Jetten M.S.M."/>
            <person name="Mascher T."/>
            <person name="Medema M.H."/>
            <person name="Devos D.P."/>
            <person name="Kaster A.-K."/>
            <person name="Ovreas L."/>
            <person name="Rohde M."/>
            <person name="Galperin M.Y."/>
            <person name="Jogler C."/>
        </authorList>
    </citation>
    <scope>NUCLEOTIDE SEQUENCE [LARGE SCALE GENOMIC DNA]</scope>
    <source>
        <strain evidence="1 2">K22_7</strain>
    </source>
</reference>
<dbReference type="PANTHER" id="PTHR43393:SF3">
    <property type="entry name" value="LYSINE DECARBOXYLASE-LIKE PROTEIN"/>
    <property type="match status" value="1"/>
</dbReference>
<dbReference type="AlphaFoldDB" id="A0A517NBI2"/>
<dbReference type="OrthoDB" id="9801098at2"/>
<dbReference type="SUPFAM" id="SSF102405">
    <property type="entry name" value="MCP/YpsA-like"/>
    <property type="match status" value="1"/>
</dbReference>
<dbReference type="RefSeq" id="WP_145170112.1">
    <property type="nucleotide sequence ID" value="NZ_CP036525.1"/>
</dbReference>
<keyword evidence="2" id="KW-1185">Reference proteome</keyword>
<dbReference type="PANTHER" id="PTHR43393">
    <property type="entry name" value="CYTOKININ RIBOSIDE 5'-MONOPHOSPHATE PHOSPHORIBOHYDROLASE"/>
    <property type="match status" value="1"/>
</dbReference>
<accession>A0A517NBI2</accession>
<organism evidence="1 2">
    <name type="scientific">Rubripirellula lacrimiformis</name>
    <dbReference type="NCBI Taxonomy" id="1930273"/>
    <lineage>
        <taxon>Bacteria</taxon>
        <taxon>Pseudomonadati</taxon>
        <taxon>Planctomycetota</taxon>
        <taxon>Planctomycetia</taxon>
        <taxon>Pirellulales</taxon>
        <taxon>Pirellulaceae</taxon>
        <taxon>Rubripirellula</taxon>
    </lineage>
</organism>
<dbReference type="GO" id="GO:0005829">
    <property type="term" value="C:cytosol"/>
    <property type="evidence" value="ECO:0007669"/>
    <property type="project" value="TreeGrafter"/>
</dbReference>
<dbReference type="InterPro" id="IPR052341">
    <property type="entry name" value="LOG_family_nucleotidases"/>
</dbReference>
<evidence type="ECO:0000313" key="1">
    <source>
        <dbReference type="EMBL" id="QDT04480.1"/>
    </source>
</evidence>
<name>A0A517NBI2_9BACT</name>
<dbReference type="EMBL" id="CP036525">
    <property type="protein sequence ID" value="QDT04480.1"/>
    <property type="molecule type" value="Genomic_DNA"/>
</dbReference>
<proteinExistence type="predicted"/>
<sequence>MKEISDIPSFEAWAAKSPERKPAAVQDLDLSKHSKLITGKKFPDSIFLSCDMDAAVAGHIVQTGGVVIPNLKGYEFQVHRKSLYSVQELFDGFDINEPKGYELTYDFKVYKQYYCQGKSPKLINTSLARRLHDHSITDALEEELEGRKVVAVMGGHGMERKDPFYAKVARVSRLLTKAGFLMVSGGGPGAMEATHLGAYFAARKIDELTAAIEMIKQRPADGKPGQEYADPDWLHRAWRVMGTFPIPEGKEFACKSIGVPTWLYGHEPPTPFATHIAKYFANSVREDGLLAVANHGVIFAPGSAGTTQEVFQDAAQNHYGNQGVFSPMIMFGEEHWTKTRPVWPLLAAVAKGKEYGELIALTDSEDEIVRRIQMFDPVIYAKKEKPRFKC</sequence>
<dbReference type="Gene3D" id="3.40.50.450">
    <property type="match status" value="1"/>
</dbReference>
<protein>
    <recommendedName>
        <fullName evidence="3">Lysine decarboxylase</fullName>
    </recommendedName>
</protein>
<evidence type="ECO:0008006" key="3">
    <source>
        <dbReference type="Google" id="ProtNLM"/>
    </source>
</evidence>
<gene>
    <name evidence="1" type="ORF">K227x_28710</name>
</gene>
<evidence type="ECO:0000313" key="2">
    <source>
        <dbReference type="Proteomes" id="UP000318538"/>
    </source>
</evidence>
<dbReference type="KEGG" id="rlc:K227x_28710"/>
<dbReference type="Proteomes" id="UP000318538">
    <property type="component" value="Chromosome"/>
</dbReference>